<dbReference type="GO" id="GO:0006352">
    <property type="term" value="P:DNA-templated transcription initiation"/>
    <property type="evidence" value="ECO:0007669"/>
    <property type="project" value="InterPro"/>
</dbReference>
<feature type="domain" description="RNA polymerase sigma-70 region 3" evidence="6">
    <location>
        <begin position="120"/>
        <end position="159"/>
    </location>
</feature>
<gene>
    <name evidence="9" type="ORF">EKH77_29500</name>
</gene>
<dbReference type="InterPro" id="IPR007630">
    <property type="entry name" value="RNA_pol_sigma70_r4"/>
</dbReference>
<dbReference type="SUPFAM" id="SSF88946">
    <property type="entry name" value="Sigma2 domain of RNA polymerase sigma factors"/>
    <property type="match status" value="1"/>
</dbReference>
<dbReference type="RefSeq" id="WP_126917288.1">
    <property type="nucleotide sequence ID" value="NZ_CP034587.1"/>
</dbReference>
<evidence type="ECO:0000259" key="6">
    <source>
        <dbReference type="Pfam" id="PF04539"/>
    </source>
</evidence>
<evidence type="ECO:0000256" key="2">
    <source>
        <dbReference type="ARBA" id="ARBA00023082"/>
    </source>
</evidence>
<evidence type="ECO:0000256" key="1">
    <source>
        <dbReference type="ARBA" id="ARBA00023015"/>
    </source>
</evidence>
<keyword evidence="4" id="KW-0804">Transcription</keyword>
<evidence type="ECO:0000256" key="4">
    <source>
        <dbReference type="ARBA" id="ARBA00023163"/>
    </source>
</evidence>
<reference evidence="9 10" key="1">
    <citation type="submission" date="2018-12" db="EMBL/GenBank/DDBJ databases">
        <title>The whole draft genome of Streptomyce luteoverticillatus CGMCC 15060.</title>
        <authorList>
            <person name="Feng Z."/>
            <person name="Chen G."/>
            <person name="Zhang J."/>
            <person name="Zhu H."/>
            <person name="Yu X."/>
            <person name="Zhang W."/>
            <person name="Zhang X."/>
        </authorList>
    </citation>
    <scope>NUCLEOTIDE SEQUENCE [LARGE SCALE GENOMIC DNA]</scope>
    <source>
        <strain evidence="9 10">CGMCC 15060</strain>
    </source>
</reference>
<dbReference type="InterPro" id="IPR007627">
    <property type="entry name" value="RNA_pol_sigma70_r2"/>
</dbReference>
<dbReference type="Pfam" id="PF04545">
    <property type="entry name" value="Sigma70_r4"/>
    <property type="match status" value="1"/>
</dbReference>
<dbReference type="EMBL" id="CP034587">
    <property type="protein sequence ID" value="AZQ74786.1"/>
    <property type="molecule type" value="Genomic_DNA"/>
</dbReference>
<accession>A0A3Q9G3K3</accession>
<feature type="domain" description="RNA polymerase sigma-70 region 2" evidence="7">
    <location>
        <begin position="38"/>
        <end position="103"/>
    </location>
</feature>
<keyword evidence="3" id="KW-0238">DNA-binding</keyword>
<evidence type="ECO:0000313" key="9">
    <source>
        <dbReference type="EMBL" id="AZQ74786.1"/>
    </source>
</evidence>
<feature type="region of interest" description="Disordered" evidence="5">
    <location>
        <begin position="252"/>
        <end position="274"/>
    </location>
</feature>
<dbReference type="InterPro" id="IPR036388">
    <property type="entry name" value="WH-like_DNA-bd_sf"/>
</dbReference>
<evidence type="ECO:0000259" key="8">
    <source>
        <dbReference type="Pfam" id="PF04545"/>
    </source>
</evidence>
<evidence type="ECO:0000313" key="10">
    <source>
        <dbReference type="Proteomes" id="UP000267900"/>
    </source>
</evidence>
<sequence>MPRRPRAREAPDTAAAFARLRRLRPGGPEHERVRREIIEAWLPMSERISRRFRGRGETAADLRQVAALALVKAVDNFDPDLGHAFPSYAVPAITGGLRRHFRDFVSTVRVPRHLQHACSVLREARAALEQELRAAPTAADLAAVTGMSETDVREGLRAESTQHTRLLEDYGSASGPSLADTMGGADGALDLVLDRHAVRPLLAALPERERRVLYLRYFEDRTQKDIGAVLGVSQMHVSRILTRALGSLRRGLTAGEGGVSDPTGGALPLAGKRL</sequence>
<dbReference type="NCBIfam" id="TIGR02937">
    <property type="entry name" value="sigma70-ECF"/>
    <property type="match status" value="1"/>
</dbReference>
<dbReference type="InterPro" id="IPR013325">
    <property type="entry name" value="RNA_pol_sigma_r2"/>
</dbReference>
<dbReference type="Pfam" id="PF04539">
    <property type="entry name" value="Sigma70_r3"/>
    <property type="match status" value="1"/>
</dbReference>
<dbReference type="CDD" id="cd06171">
    <property type="entry name" value="Sigma70_r4"/>
    <property type="match status" value="1"/>
</dbReference>
<dbReference type="PANTHER" id="PTHR30385">
    <property type="entry name" value="SIGMA FACTOR F FLAGELLAR"/>
    <property type="match status" value="1"/>
</dbReference>
<evidence type="ECO:0000259" key="7">
    <source>
        <dbReference type="Pfam" id="PF04542"/>
    </source>
</evidence>
<dbReference type="InterPro" id="IPR013324">
    <property type="entry name" value="RNA_pol_sigma_r3/r4-like"/>
</dbReference>
<proteinExistence type="predicted"/>
<dbReference type="Pfam" id="PF04542">
    <property type="entry name" value="Sigma70_r2"/>
    <property type="match status" value="1"/>
</dbReference>
<dbReference type="InterPro" id="IPR000943">
    <property type="entry name" value="RNA_pol_sigma70"/>
</dbReference>
<dbReference type="OrthoDB" id="9804285at2"/>
<dbReference type="InterPro" id="IPR007624">
    <property type="entry name" value="RNA_pol_sigma70_r3"/>
</dbReference>
<protein>
    <submittedName>
        <fullName evidence="9">Sigma-70 family RNA polymerase sigma factor</fullName>
    </submittedName>
</protein>
<dbReference type="InterPro" id="IPR014284">
    <property type="entry name" value="RNA_pol_sigma-70_dom"/>
</dbReference>
<evidence type="ECO:0000256" key="3">
    <source>
        <dbReference type="ARBA" id="ARBA00023125"/>
    </source>
</evidence>
<dbReference type="PRINTS" id="PR00046">
    <property type="entry name" value="SIGMA70FCT"/>
</dbReference>
<dbReference type="SUPFAM" id="SSF88659">
    <property type="entry name" value="Sigma3 and sigma4 domains of RNA polymerase sigma factors"/>
    <property type="match status" value="2"/>
</dbReference>
<dbReference type="GO" id="GO:0016987">
    <property type="term" value="F:sigma factor activity"/>
    <property type="evidence" value="ECO:0007669"/>
    <property type="project" value="UniProtKB-KW"/>
</dbReference>
<dbReference type="Gene3D" id="1.10.10.10">
    <property type="entry name" value="Winged helix-like DNA-binding domain superfamily/Winged helix DNA-binding domain"/>
    <property type="match status" value="2"/>
</dbReference>
<keyword evidence="10" id="KW-1185">Reference proteome</keyword>
<dbReference type="GO" id="GO:0003677">
    <property type="term" value="F:DNA binding"/>
    <property type="evidence" value="ECO:0007669"/>
    <property type="project" value="UniProtKB-KW"/>
</dbReference>
<name>A0A3Q9G3K3_STRLT</name>
<feature type="domain" description="RNA polymerase sigma-70 region 4" evidence="8">
    <location>
        <begin position="201"/>
        <end position="249"/>
    </location>
</feature>
<dbReference type="AlphaFoldDB" id="A0A3Q9G3K3"/>
<dbReference type="Gene3D" id="1.20.120.1810">
    <property type="match status" value="1"/>
</dbReference>
<dbReference type="PANTHER" id="PTHR30385:SF4">
    <property type="entry name" value="RNA POLYMERASE SIGMA-E FACTOR"/>
    <property type="match status" value="1"/>
</dbReference>
<organism evidence="9 10">
    <name type="scientific">Streptomyces luteoverticillatus</name>
    <name type="common">Streptoverticillium luteoverticillatus</name>
    <dbReference type="NCBI Taxonomy" id="66425"/>
    <lineage>
        <taxon>Bacteria</taxon>
        <taxon>Bacillati</taxon>
        <taxon>Actinomycetota</taxon>
        <taxon>Actinomycetes</taxon>
        <taxon>Kitasatosporales</taxon>
        <taxon>Streptomycetaceae</taxon>
        <taxon>Streptomyces</taxon>
    </lineage>
</organism>
<keyword evidence="2" id="KW-0731">Sigma factor</keyword>
<evidence type="ECO:0000256" key="5">
    <source>
        <dbReference type="SAM" id="MobiDB-lite"/>
    </source>
</evidence>
<dbReference type="Proteomes" id="UP000267900">
    <property type="component" value="Chromosome"/>
</dbReference>
<keyword evidence="1" id="KW-0805">Transcription regulation</keyword>